<dbReference type="Gene3D" id="3.30.2130.10">
    <property type="entry name" value="VC0802-like"/>
    <property type="match status" value="1"/>
</dbReference>
<dbReference type="Proteomes" id="UP000006334">
    <property type="component" value="Unassembled WGS sequence"/>
</dbReference>
<protein>
    <recommendedName>
        <fullName evidence="1">DUF2241 domain-containing protein</fullName>
    </recommendedName>
</protein>
<dbReference type="OrthoDB" id="517867at2"/>
<name>K6YDZ4_9ALTE</name>
<dbReference type="RefSeq" id="WP_008844654.1">
    <property type="nucleotide sequence ID" value="NZ_BAEN01000041.1"/>
</dbReference>
<keyword evidence="3" id="KW-1185">Reference proteome</keyword>
<dbReference type="PANTHER" id="PTHR39199">
    <property type="entry name" value="BLR5128 PROTEIN"/>
    <property type="match status" value="1"/>
</dbReference>
<reference evidence="2 3" key="1">
    <citation type="journal article" date="2017" name="Antonie Van Leeuwenhoek">
        <title>Rhizobium rhizosphaerae sp. nov., a novel species isolated from rice rhizosphere.</title>
        <authorList>
            <person name="Zhao J.J."/>
            <person name="Zhang J."/>
            <person name="Zhang R.J."/>
            <person name="Zhang C.W."/>
            <person name="Yin H.Q."/>
            <person name="Zhang X.X."/>
        </authorList>
    </citation>
    <scope>NUCLEOTIDE SEQUENCE [LARGE SCALE GENOMIC DNA]</scope>
    <source>
        <strain evidence="2 3">E3</strain>
    </source>
</reference>
<comment type="caution">
    <text evidence="2">The sequence shown here is derived from an EMBL/GenBank/DDBJ whole genome shotgun (WGS) entry which is preliminary data.</text>
</comment>
<dbReference type="Pfam" id="PF10000">
    <property type="entry name" value="ACT_3"/>
    <property type="match status" value="1"/>
</dbReference>
<dbReference type="InterPro" id="IPR045865">
    <property type="entry name" value="ACT-like_dom_sf"/>
</dbReference>
<organism evidence="2 3">
    <name type="scientific">Aliiglaciecola lipolytica E3</name>
    <dbReference type="NCBI Taxonomy" id="1127673"/>
    <lineage>
        <taxon>Bacteria</taxon>
        <taxon>Pseudomonadati</taxon>
        <taxon>Pseudomonadota</taxon>
        <taxon>Gammaproteobacteria</taxon>
        <taxon>Alteromonadales</taxon>
        <taxon>Alteromonadaceae</taxon>
        <taxon>Aliiglaciecola</taxon>
    </lineage>
</organism>
<proteinExistence type="predicted"/>
<dbReference type="InterPro" id="IPR018717">
    <property type="entry name" value="DUF2241"/>
</dbReference>
<dbReference type="EMBL" id="BAEN01000041">
    <property type="protein sequence ID" value="GAC14838.1"/>
    <property type="molecule type" value="Genomic_DNA"/>
</dbReference>
<evidence type="ECO:0000313" key="3">
    <source>
        <dbReference type="Proteomes" id="UP000006334"/>
    </source>
</evidence>
<evidence type="ECO:0000259" key="1">
    <source>
        <dbReference type="Pfam" id="PF10000"/>
    </source>
</evidence>
<feature type="domain" description="DUF2241" evidence="1">
    <location>
        <begin position="2"/>
        <end position="72"/>
    </location>
</feature>
<dbReference type="STRING" id="1127673.GLIP_2210"/>
<dbReference type="eggNOG" id="COG3602">
    <property type="taxonomic scope" value="Bacteria"/>
</dbReference>
<accession>K6YDZ4</accession>
<dbReference type="PANTHER" id="PTHR39199:SF1">
    <property type="entry name" value="BLR5128 PROTEIN"/>
    <property type="match status" value="1"/>
</dbReference>
<dbReference type="SUPFAM" id="SSF55021">
    <property type="entry name" value="ACT-like"/>
    <property type="match status" value="2"/>
</dbReference>
<sequence>MSGEKNLDKLIASMSPELLEDKYIFHSVADIDWASIAKLIPKGVFQEKEGMTLIINEQTAIDSGIHYDQLYRCITLNVHSSLEAVGLTAAFSNVLTKHNISANVVAGYYHDHIFVADKDAQRALTALTSLSLEMAADTKL</sequence>
<evidence type="ECO:0000313" key="2">
    <source>
        <dbReference type="EMBL" id="GAC14838.1"/>
    </source>
</evidence>
<gene>
    <name evidence="2" type="ORF">GLIP_2210</name>
</gene>
<dbReference type="AlphaFoldDB" id="K6YDZ4"/>